<dbReference type="GO" id="GO:0005524">
    <property type="term" value="F:ATP binding"/>
    <property type="evidence" value="ECO:0007669"/>
    <property type="project" value="InterPro"/>
</dbReference>
<dbReference type="PANTHER" id="PTHR43581">
    <property type="entry name" value="ATP/GTP PHOSPHATASE"/>
    <property type="match status" value="1"/>
</dbReference>
<dbReference type="GO" id="GO:0016887">
    <property type="term" value="F:ATP hydrolysis activity"/>
    <property type="evidence" value="ECO:0007669"/>
    <property type="project" value="InterPro"/>
</dbReference>
<dbReference type="SUPFAM" id="SSF52540">
    <property type="entry name" value="P-loop containing nucleoside triphosphate hydrolases"/>
    <property type="match status" value="1"/>
</dbReference>
<dbReference type="PANTHER" id="PTHR43581:SF4">
    <property type="entry name" value="ATP_GTP PHOSPHATASE"/>
    <property type="match status" value="1"/>
</dbReference>
<dbReference type="Pfam" id="PF13304">
    <property type="entry name" value="AAA_21"/>
    <property type="match status" value="2"/>
</dbReference>
<dbReference type="InterPro" id="IPR051396">
    <property type="entry name" value="Bact_Antivir_Def_Nuclease"/>
</dbReference>
<dbReference type="STRING" id="1278298.GCA_000428685_02520"/>
<proteinExistence type="predicted"/>
<dbReference type="Proteomes" id="UP000276899">
    <property type="component" value="Chromosome"/>
</dbReference>
<evidence type="ECO:0000256" key="1">
    <source>
        <dbReference type="SAM" id="MobiDB-lite"/>
    </source>
</evidence>
<protein>
    <submittedName>
        <fullName evidence="3">Recombination protein F</fullName>
    </submittedName>
</protein>
<dbReference type="PIRSF" id="PIRSF029347">
    <property type="entry name" value="RecF"/>
    <property type="match status" value="1"/>
</dbReference>
<dbReference type="EMBL" id="LR134363">
    <property type="protein sequence ID" value="VEG74680.1"/>
    <property type="molecule type" value="Genomic_DNA"/>
</dbReference>
<feature type="domain" description="ATPase AAA-type core" evidence="2">
    <location>
        <begin position="239"/>
        <end position="369"/>
    </location>
</feature>
<sequence length="435" mass="46948">MRKTSRLTELRLTRFKSFRDAVVPLDGLAVLTGRNSSGKSNVFDALDVLSRLATPERLRDSLDGERREGGPVRGGSGSLAPYGETAFELGCTVRVDGEDPVEYLYDVKVEVSPDIPDIRVVRETLYFHETGLAEGPSPAVIVEGNDSGMMNTIMFGEMKAPFSVSAENTALSFLGSVEIESPDHRFTEAVAVTAQALRNVAIFDVDASRMRTYVSKDDLSVEPNMANLSAVVHFMRDEYPLLFRRLETLTRDVAGCPVESLDFVTADEGREVMLALKESATSRTDARSMSDGLLRFLGIATALIHAPNIVGDRLPGAGETYPGSLLAIEEIENGLHPSHAARLFELVEEAAAQAGVSVVITTHSPALLDAIGGAHAKEVLVCHDGQVTRMPDLPGYDRAMARGTLGRVISQGLLTGPAEDEPADYSEFLRLIGAE</sequence>
<dbReference type="AlphaFoldDB" id="A0A448KCS0"/>
<evidence type="ECO:0000259" key="2">
    <source>
        <dbReference type="Pfam" id="PF13304"/>
    </source>
</evidence>
<dbReference type="InterPro" id="IPR027417">
    <property type="entry name" value="P-loop_NTPase"/>
</dbReference>
<feature type="region of interest" description="Disordered" evidence="1">
    <location>
        <begin position="59"/>
        <end position="78"/>
    </location>
</feature>
<dbReference type="KEGG" id="asla:NCTC11923_01318"/>
<reference evidence="3 4" key="1">
    <citation type="submission" date="2018-12" db="EMBL/GenBank/DDBJ databases">
        <authorList>
            <consortium name="Pathogen Informatics"/>
        </authorList>
    </citation>
    <scope>NUCLEOTIDE SEQUENCE [LARGE SCALE GENOMIC DNA]</scope>
    <source>
        <strain evidence="3 4">NCTC11923</strain>
    </source>
</reference>
<organism evidence="3 4">
    <name type="scientific">Actinomyces slackii</name>
    <dbReference type="NCBI Taxonomy" id="52774"/>
    <lineage>
        <taxon>Bacteria</taxon>
        <taxon>Bacillati</taxon>
        <taxon>Actinomycetota</taxon>
        <taxon>Actinomycetes</taxon>
        <taxon>Actinomycetales</taxon>
        <taxon>Actinomycetaceae</taxon>
        <taxon>Actinomyces</taxon>
    </lineage>
</organism>
<gene>
    <name evidence="3" type="ORF">NCTC11923_01318</name>
</gene>
<accession>A0A448KCS0</accession>
<feature type="compositionally biased region" description="Basic and acidic residues" evidence="1">
    <location>
        <begin position="59"/>
        <end position="70"/>
    </location>
</feature>
<dbReference type="RefSeq" id="WP_026427338.1">
    <property type="nucleotide sequence ID" value="NZ_CBCRWE010000004.1"/>
</dbReference>
<keyword evidence="4" id="KW-1185">Reference proteome</keyword>
<dbReference type="InterPro" id="IPR003959">
    <property type="entry name" value="ATPase_AAA_core"/>
</dbReference>
<feature type="domain" description="ATPase AAA-type core" evidence="2">
    <location>
        <begin position="28"/>
        <end position="112"/>
    </location>
</feature>
<evidence type="ECO:0000313" key="3">
    <source>
        <dbReference type="EMBL" id="VEG74680.1"/>
    </source>
</evidence>
<evidence type="ECO:0000313" key="4">
    <source>
        <dbReference type="Proteomes" id="UP000276899"/>
    </source>
</evidence>
<dbReference type="Gene3D" id="3.40.50.300">
    <property type="entry name" value="P-loop containing nucleotide triphosphate hydrolases"/>
    <property type="match status" value="2"/>
</dbReference>
<dbReference type="CDD" id="cd00267">
    <property type="entry name" value="ABC_ATPase"/>
    <property type="match status" value="1"/>
</dbReference>
<name>A0A448KCS0_9ACTO</name>
<dbReference type="InterPro" id="IPR014555">
    <property type="entry name" value="RecF-like"/>
</dbReference>